<organism evidence="1 2">
    <name type="scientific">Xanthomonas citri pv. citri</name>
    <dbReference type="NCBI Taxonomy" id="611301"/>
    <lineage>
        <taxon>Bacteria</taxon>
        <taxon>Pseudomonadati</taxon>
        <taxon>Pseudomonadota</taxon>
        <taxon>Gammaproteobacteria</taxon>
        <taxon>Lysobacterales</taxon>
        <taxon>Lysobacteraceae</taxon>
        <taxon>Xanthomonas</taxon>
    </lineage>
</organism>
<proteinExistence type="predicted"/>
<dbReference type="Proteomes" id="UP000653002">
    <property type="component" value="Unassembled WGS sequence"/>
</dbReference>
<evidence type="ECO:0000313" key="1">
    <source>
        <dbReference type="EMBL" id="MBD4338928.1"/>
    </source>
</evidence>
<evidence type="ECO:0000313" key="2">
    <source>
        <dbReference type="Proteomes" id="UP000653002"/>
    </source>
</evidence>
<feature type="non-terminal residue" evidence="1">
    <location>
        <position position="1"/>
    </location>
</feature>
<dbReference type="EMBL" id="JAABFR010001837">
    <property type="protein sequence ID" value="MBD4338928.1"/>
    <property type="molecule type" value="Genomic_DNA"/>
</dbReference>
<comment type="caution">
    <text evidence="1">The sequence shown here is derived from an EMBL/GenBank/DDBJ whole genome shotgun (WGS) entry which is preliminary data.</text>
</comment>
<name>A0A8I0H600_XANCI</name>
<accession>A0A8I0H600</accession>
<dbReference type="AlphaFoldDB" id="A0A8I0H600"/>
<reference evidence="1" key="1">
    <citation type="submission" date="2020-01" db="EMBL/GenBank/DDBJ databases">
        <authorList>
            <person name="Richard D."/>
        </authorList>
    </citation>
    <scope>NUCLEOTIDE SEQUENCE</scope>
    <source>
        <strain evidence="1">JP541</strain>
    </source>
</reference>
<gene>
    <name evidence="1" type="ORF">GUH15_23315</name>
</gene>
<keyword evidence="1" id="KW-0238">DNA-binding</keyword>
<sequence length="26" mass="2829">DSIVPHHVHAYEGQAAKILAVVYTPI</sequence>
<protein>
    <submittedName>
        <fullName evidence="1">DNA-binding protein</fullName>
    </submittedName>
</protein>
<dbReference type="GO" id="GO:0003677">
    <property type="term" value="F:DNA binding"/>
    <property type="evidence" value="ECO:0007669"/>
    <property type="project" value="UniProtKB-KW"/>
</dbReference>